<evidence type="ECO:0000256" key="9">
    <source>
        <dbReference type="RuleBase" id="RU004447"/>
    </source>
</evidence>
<evidence type="ECO:0000256" key="3">
    <source>
        <dbReference type="ARBA" id="ARBA00022670"/>
    </source>
</evidence>
<feature type="domain" description="Peptidase M16 N-terminal" evidence="10">
    <location>
        <begin position="44"/>
        <end position="191"/>
    </location>
</feature>
<dbReference type="InterPro" id="IPR007863">
    <property type="entry name" value="Peptidase_M16_C"/>
</dbReference>
<evidence type="ECO:0000256" key="7">
    <source>
        <dbReference type="ARBA" id="ARBA00023049"/>
    </source>
</evidence>
<dbReference type="STRING" id="81824.A9UT14"/>
<dbReference type="OMA" id="IDVVCDM"/>
<keyword evidence="6" id="KW-0862">Zinc</keyword>
<dbReference type="KEGG" id="mbr:MONBRDRAFT_17882"/>
<keyword evidence="3" id="KW-0645">Protease</keyword>
<dbReference type="InParanoid" id="A9UT14"/>
<evidence type="ECO:0000259" key="10">
    <source>
        <dbReference type="Pfam" id="PF00675"/>
    </source>
</evidence>
<dbReference type="AlphaFoldDB" id="A9UT14"/>
<evidence type="ECO:0000313" key="12">
    <source>
        <dbReference type="EMBL" id="EDQ91418.1"/>
    </source>
</evidence>
<name>A9UT14_MONBE</name>
<evidence type="ECO:0008006" key="14">
    <source>
        <dbReference type="Google" id="ProtNLM"/>
    </source>
</evidence>
<organism evidence="12 13">
    <name type="scientific">Monosiga brevicollis</name>
    <name type="common">Choanoflagellate</name>
    <dbReference type="NCBI Taxonomy" id="81824"/>
    <lineage>
        <taxon>Eukaryota</taxon>
        <taxon>Choanoflagellata</taxon>
        <taxon>Craspedida</taxon>
        <taxon>Salpingoecidae</taxon>
        <taxon>Monosiga</taxon>
    </lineage>
</organism>
<dbReference type="InterPro" id="IPR011765">
    <property type="entry name" value="Pept_M16_N"/>
</dbReference>
<keyword evidence="13" id="KW-1185">Reference proteome</keyword>
<keyword evidence="8" id="KW-0496">Mitochondrion</keyword>
<dbReference type="Proteomes" id="UP000001357">
    <property type="component" value="Unassembled WGS sequence"/>
</dbReference>
<feature type="domain" description="Peptidase M16 C-terminal" evidence="11">
    <location>
        <begin position="196"/>
        <end position="378"/>
    </location>
</feature>
<dbReference type="FunCoup" id="A9UT14">
    <property type="interactions" value="1605"/>
</dbReference>
<dbReference type="FunFam" id="3.30.830.10:FF:000001">
    <property type="entry name" value="Mitochondrial-processing peptidase subunit beta, mitochondrial"/>
    <property type="match status" value="1"/>
</dbReference>
<evidence type="ECO:0000256" key="6">
    <source>
        <dbReference type="ARBA" id="ARBA00022833"/>
    </source>
</evidence>
<reference evidence="12 13" key="1">
    <citation type="journal article" date="2008" name="Nature">
        <title>The genome of the choanoflagellate Monosiga brevicollis and the origin of metazoans.</title>
        <authorList>
            <consortium name="JGI Sequencing"/>
            <person name="King N."/>
            <person name="Westbrook M.J."/>
            <person name="Young S.L."/>
            <person name="Kuo A."/>
            <person name="Abedin M."/>
            <person name="Chapman J."/>
            <person name="Fairclough S."/>
            <person name="Hellsten U."/>
            <person name="Isogai Y."/>
            <person name="Letunic I."/>
            <person name="Marr M."/>
            <person name="Pincus D."/>
            <person name="Putnam N."/>
            <person name="Rokas A."/>
            <person name="Wright K.J."/>
            <person name="Zuzow R."/>
            <person name="Dirks W."/>
            <person name="Good M."/>
            <person name="Goodstein D."/>
            <person name="Lemons D."/>
            <person name="Li W."/>
            <person name="Lyons J.B."/>
            <person name="Morris A."/>
            <person name="Nichols S."/>
            <person name="Richter D.J."/>
            <person name="Salamov A."/>
            <person name="Bork P."/>
            <person name="Lim W.A."/>
            <person name="Manning G."/>
            <person name="Miller W.T."/>
            <person name="McGinnis W."/>
            <person name="Shapiro H."/>
            <person name="Tjian R."/>
            <person name="Grigoriev I.V."/>
            <person name="Rokhsar D."/>
        </authorList>
    </citation>
    <scope>NUCLEOTIDE SEQUENCE [LARGE SCALE GENOMIC DNA]</scope>
    <source>
        <strain evidence="13">MX1 / ATCC 50154</strain>
    </source>
</reference>
<dbReference type="RefSeq" id="XP_001743840.1">
    <property type="nucleotide sequence ID" value="XM_001743788.1"/>
</dbReference>
<dbReference type="Pfam" id="PF05193">
    <property type="entry name" value="Peptidase_M16_C"/>
    <property type="match status" value="1"/>
</dbReference>
<evidence type="ECO:0000256" key="1">
    <source>
        <dbReference type="ARBA" id="ARBA00001947"/>
    </source>
</evidence>
<comment type="subcellular location">
    <subcellularLocation>
        <location evidence="2">Mitochondrion</location>
    </subcellularLocation>
</comment>
<dbReference type="FunFam" id="3.30.830.10:FF:000008">
    <property type="entry name" value="Mitochondrial-processing peptidase subunit beta"/>
    <property type="match status" value="1"/>
</dbReference>
<gene>
    <name evidence="12" type="ORF">MONBRDRAFT_17882</name>
</gene>
<dbReference type="EMBL" id="CH991545">
    <property type="protein sequence ID" value="EDQ91418.1"/>
    <property type="molecule type" value="Genomic_DNA"/>
</dbReference>
<protein>
    <recommendedName>
        <fullName evidence="14">Mitochondrial processing peptidase beta subunit</fullName>
    </recommendedName>
</protein>
<dbReference type="PANTHER" id="PTHR11851:SF149">
    <property type="entry name" value="GH01077P"/>
    <property type="match status" value="1"/>
</dbReference>
<evidence type="ECO:0000259" key="11">
    <source>
        <dbReference type="Pfam" id="PF05193"/>
    </source>
</evidence>
<dbReference type="InterPro" id="IPR011249">
    <property type="entry name" value="Metalloenz_LuxS/M16"/>
</dbReference>
<evidence type="ECO:0000313" key="13">
    <source>
        <dbReference type="Proteomes" id="UP000001357"/>
    </source>
</evidence>
<sequence length="463" mass="50861">MAFRQALRPLVRAQTSRHMAQAAYDQSLVNTAETKITTLANGFRVVTEQTPHQTACVAVHVDAGSRFENSHNNGTAHFLEHMAFKGTNKRSQADIEKQVETMGMRLDAYTSREATVYTARCFSGDTGSAIELLGDILTNSTFDERAVEAERGVILRETQEVNSIPEEVVMDYLHSVSFPTSPLGYTILGPEDNVKKITRDDLKSYIDTFYTAPRMVLVGTGGVDHDMLVEAAEKAFGHLSAENKAPAVPVPDFHGAEVKARDDSKPAATFALAVEGCSWASPDYFPLMVGSTIIGSWDRSFGGSGHLSSKLARLSVDEKLANSFMSFNTSYTDTGLWGIYASTPHNQIDDFIYATTQEWMRLSHNASDSEVDRAKMQLKAGILFGVDSLQALNDEIGRQILTLGRRMPAVEVDARISAVTASDVCSAMSNYVYDRCPSVAAVGPIEQFPDYNFLRGSMLWMRT</sequence>
<dbReference type="Pfam" id="PF00675">
    <property type="entry name" value="Peptidase_M16"/>
    <property type="match status" value="1"/>
</dbReference>
<dbReference type="GO" id="GO:0004222">
    <property type="term" value="F:metalloendopeptidase activity"/>
    <property type="evidence" value="ECO:0000318"/>
    <property type="project" value="GO_Central"/>
</dbReference>
<keyword evidence="5" id="KW-0378">Hydrolase</keyword>
<dbReference type="GO" id="GO:0006627">
    <property type="term" value="P:protein processing involved in protein targeting to mitochondrion"/>
    <property type="evidence" value="ECO:0000318"/>
    <property type="project" value="GO_Central"/>
</dbReference>
<evidence type="ECO:0000256" key="5">
    <source>
        <dbReference type="ARBA" id="ARBA00022801"/>
    </source>
</evidence>
<dbReference type="SUPFAM" id="SSF63411">
    <property type="entry name" value="LuxS/MPP-like metallohydrolase"/>
    <property type="match status" value="2"/>
</dbReference>
<evidence type="ECO:0000256" key="8">
    <source>
        <dbReference type="ARBA" id="ARBA00023128"/>
    </source>
</evidence>
<dbReference type="PANTHER" id="PTHR11851">
    <property type="entry name" value="METALLOPROTEASE"/>
    <property type="match status" value="1"/>
</dbReference>
<dbReference type="MEROPS" id="M16.980"/>
<comment type="cofactor">
    <cofactor evidence="1">
        <name>Zn(2+)</name>
        <dbReference type="ChEBI" id="CHEBI:29105"/>
    </cofactor>
</comment>
<dbReference type="PROSITE" id="PS00143">
    <property type="entry name" value="INSULINASE"/>
    <property type="match status" value="1"/>
</dbReference>
<proteinExistence type="inferred from homology"/>
<dbReference type="Gene3D" id="3.30.830.10">
    <property type="entry name" value="Metalloenzyme, LuxS/M16 peptidase-like"/>
    <property type="match status" value="2"/>
</dbReference>
<dbReference type="InterPro" id="IPR001431">
    <property type="entry name" value="Pept_M16_Zn_BS"/>
</dbReference>
<dbReference type="eggNOG" id="KOG0960">
    <property type="taxonomic scope" value="Eukaryota"/>
</dbReference>
<keyword evidence="7" id="KW-0482">Metalloprotease</keyword>
<dbReference type="GO" id="GO:0046872">
    <property type="term" value="F:metal ion binding"/>
    <property type="evidence" value="ECO:0007669"/>
    <property type="project" value="UniProtKB-KW"/>
</dbReference>
<comment type="similarity">
    <text evidence="9">Belongs to the peptidase M16 family.</text>
</comment>
<dbReference type="GeneID" id="5889140"/>
<dbReference type="GO" id="GO:0005739">
    <property type="term" value="C:mitochondrion"/>
    <property type="evidence" value="ECO:0000318"/>
    <property type="project" value="GO_Central"/>
</dbReference>
<accession>A9UT14</accession>
<evidence type="ECO:0000256" key="4">
    <source>
        <dbReference type="ARBA" id="ARBA00022723"/>
    </source>
</evidence>
<evidence type="ECO:0000256" key="2">
    <source>
        <dbReference type="ARBA" id="ARBA00004173"/>
    </source>
</evidence>
<keyword evidence="4" id="KW-0479">Metal-binding</keyword>
<dbReference type="InterPro" id="IPR050361">
    <property type="entry name" value="MPP/UQCRC_Complex"/>
</dbReference>